<feature type="transmembrane region" description="Helical" evidence="1">
    <location>
        <begin position="67"/>
        <end position="87"/>
    </location>
</feature>
<name>A0A6J5YD19_9ZZZZ</name>
<evidence type="ECO:0000313" key="2">
    <source>
        <dbReference type="EMBL" id="CAB4324124.1"/>
    </source>
</evidence>
<keyword evidence="1" id="KW-1133">Transmembrane helix</keyword>
<organism evidence="2">
    <name type="scientific">freshwater metagenome</name>
    <dbReference type="NCBI Taxonomy" id="449393"/>
    <lineage>
        <taxon>unclassified sequences</taxon>
        <taxon>metagenomes</taxon>
        <taxon>ecological metagenomes</taxon>
    </lineage>
</organism>
<feature type="transmembrane region" description="Helical" evidence="1">
    <location>
        <begin position="184"/>
        <end position="207"/>
    </location>
</feature>
<dbReference type="AlphaFoldDB" id="A0A6J5YD19"/>
<evidence type="ECO:0000256" key="1">
    <source>
        <dbReference type="SAM" id="Phobius"/>
    </source>
</evidence>
<feature type="transmembrane region" description="Helical" evidence="1">
    <location>
        <begin position="213"/>
        <end position="231"/>
    </location>
</feature>
<feature type="transmembrane region" description="Helical" evidence="1">
    <location>
        <begin position="6"/>
        <end position="23"/>
    </location>
</feature>
<protein>
    <submittedName>
        <fullName evidence="2">Unannotated protein</fullName>
    </submittedName>
</protein>
<keyword evidence="1" id="KW-0812">Transmembrane</keyword>
<feature type="transmembrane region" description="Helical" evidence="1">
    <location>
        <begin position="138"/>
        <end position="163"/>
    </location>
</feature>
<accession>A0A6J5YD19</accession>
<feature type="transmembrane region" description="Helical" evidence="1">
    <location>
        <begin position="35"/>
        <end position="55"/>
    </location>
</feature>
<sequence>MSLHAALAAAATLLSAAFAMSTFERWLSGHRRHEAAWTISLAMFAAGSASLWVGAALGWGEWSFKSFYLFGAILNVPFLALGTIELLAGPQHGRRWTAIISLLGAFCTGLIVSAQLLGPIEPDVLPQGREIFGPGPRIAAAVGSGVAAMVIIGGALWSAWRLLRQRRSVGAASGPSGLSPRRLALANLLIAAGTIILSAGGVLNSVVDEMNGFALSLVAGIAVIFIGFLLTNTDGRRNVRALAEPEPWRADTRDRAA</sequence>
<keyword evidence="1" id="KW-0472">Membrane</keyword>
<reference evidence="2" key="1">
    <citation type="submission" date="2020-05" db="EMBL/GenBank/DDBJ databases">
        <authorList>
            <person name="Chiriac C."/>
            <person name="Salcher M."/>
            <person name="Ghai R."/>
            <person name="Kavagutti S V."/>
        </authorList>
    </citation>
    <scope>NUCLEOTIDE SEQUENCE</scope>
</reference>
<feature type="transmembrane region" description="Helical" evidence="1">
    <location>
        <begin position="99"/>
        <end position="118"/>
    </location>
</feature>
<proteinExistence type="predicted"/>
<gene>
    <name evidence="2" type="ORF">UFOPK1392_01888</name>
</gene>
<dbReference type="EMBL" id="CAEMXZ010000105">
    <property type="protein sequence ID" value="CAB4324124.1"/>
    <property type="molecule type" value="Genomic_DNA"/>
</dbReference>